<dbReference type="Proteomes" id="UP001205906">
    <property type="component" value="Unassembled WGS sequence"/>
</dbReference>
<sequence>MKTTSTSLSGAELSASALSGIDHHRIRKIIVVSEDAGCVCEEHEGRTGLVGRDLAIHGFGTCAGGFDEQRASAGRVPLIQEFECLTDVRDVFWIAESD</sequence>
<gene>
    <name evidence="1" type="ORF">NGM99_10980</name>
</gene>
<comment type="caution">
    <text evidence="1">The sequence shown here is derived from an EMBL/GenBank/DDBJ whole genome shotgun (WGS) entry which is preliminary data.</text>
</comment>
<keyword evidence="2" id="KW-1185">Reference proteome</keyword>
<dbReference type="EMBL" id="JAMXQS010000005">
    <property type="protein sequence ID" value="MCO6050307.1"/>
    <property type="molecule type" value="Genomic_DNA"/>
</dbReference>
<evidence type="ECO:0000313" key="2">
    <source>
        <dbReference type="Proteomes" id="UP001205906"/>
    </source>
</evidence>
<name>A0ABT1C653_9HYPH</name>
<evidence type="ECO:0000313" key="1">
    <source>
        <dbReference type="EMBL" id="MCO6050307.1"/>
    </source>
</evidence>
<protein>
    <submittedName>
        <fullName evidence="1">Uncharacterized protein</fullName>
    </submittedName>
</protein>
<proteinExistence type="predicted"/>
<organism evidence="1 2">
    <name type="scientific">Mesorhizobium liriopis</name>
    <dbReference type="NCBI Taxonomy" id="2953882"/>
    <lineage>
        <taxon>Bacteria</taxon>
        <taxon>Pseudomonadati</taxon>
        <taxon>Pseudomonadota</taxon>
        <taxon>Alphaproteobacteria</taxon>
        <taxon>Hyphomicrobiales</taxon>
        <taxon>Phyllobacteriaceae</taxon>
        <taxon>Mesorhizobium</taxon>
    </lineage>
</organism>
<reference evidence="1 2" key="1">
    <citation type="submission" date="2022-06" db="EMBL/GenBank/DDBJ databases">
        <title>Mesorhizobium sp. strain RP14 Genome sequencing and assembly.</title>
        <authorList>
            <person name="Kim I."/>
        </authorList>
    </citation>
    <scope>NUCLEOTIDE SEQUENCE [LARGE SCALE GENOMIC DNA]</scope>
    <source>
        <strain evidence="2">RP14(2022)</strain>
    </source>
</reference>
<accession>A0ABT1C653</accession>